<gene>
    <name evidence="1" type="ORF">GOP47_0025124</name>
</gene>
<name>A0A9D4U593_ADICA</name>
<sequence length="109" mass="12340">MCRATPRALQNEELDIGRNDSLVLLICVKRALKVFAIVSQLQFLVRFGRCYWATLKKIDHLNCTSASQRKDVTLTMMVCRSSKRPDSLGLYNSLKGPPMMGGGLWKKFC</sequence>
<reference evidence="1" key="1">
    <citation type="submission" date="2021-01" db="EMBL/GenBank/DDBJ databases">
        <title>Adiantum capillus-veneris genome.</title>
        <authorList>
            <person name="Fang Y."/>
            <person name="Liao Q."/>
        </authorList>
    </citation>
    <scope>NUCLEOTIDE SEQUENCE</scope>
    <source>
        <strain evidence="1">H3</strain>
        <tissue evidence="1">Leaf</tissue>
    </source>
</reference>
<comment type="caution">
    <text evidence="1">The sequence shown here is derived from an EMBL/GenBank/DDBJ whole genome shotgun (WGS) entry which is preliminary data.</text>
</comment>
<protein>
    <submittedName>
        <fullName evidence="1">Uncharacterized protein</fullName>
    </submittedName>
</protein>
<dbReference type="EMBL" id="JABFUD020000024">
    <property type="protein sequence ID" value="KAI5060704.1"/>
    <property type="molecule type" value="Genomic_DNA"/>
</dbReference>
<dbReference type="AlphaFoldDB" id="A0A9D4U593"/>
<proteinExistence type="predicted"/>
<dbReference type="Proteomes" id="UP000886520">
    <property type="component" value="Chromosome 24"/>
</dbReference>
<organism evidence="1 2">
    <name type="scientific">Adiantum capillus-veneris</name>
    <name type="common">Maidenhair fern</name>
    <dbReference type="NCBI Taxonomy" id="13818"/>
    <lineage>
        <taxon>Eukaryota</taxon>
        <taxon>Viridiplantae</taxon>
        <taxon>Streptophyta</taxon>
        <taxon>Embryophyta</taxon>
        <taxon>Tracheophyta</taxon>
        <taxon>Polypodiopsida</taxon>
        <taxon>Polypodiidae</taxon>
        <taxon>Polypodiales</taxon>
        <taxon>Pteridineae</taxon>
        <taxon>Pteridaceae</taxon>
        <taxon>Vittarioideae</taxon>
        <taxon>Adiantum</taxon>
    </lineage>
</organism>
<evidence type="ECO:0000313" key="1">
    <source>
        <dbReference type="EMBL" id="KAI5060704.1"/>
    </source>
</evidence>
<evidence type="ECO:0000313" key="2">
    <source>
        <dbReference type="Proteomes" id="UP000886520"/>
    </source>
</evidence>
<accession>A0A9D4U593</accession>
<keyword evidence="2" id="KW-1185">Reference proteome</keyword>